<keyword evidence="7" id="KW-1003">Cell membrane</keyword>
<proteinExistence type="inferred from homology"/>
<evidence type="ECO:0000256" key="1">
    <source>
        <dbReference type="ARBA" id="ARBA00003408"/>
    </source>
</evidence>
<dbReference type="NCBIfam" id="TIGR00797">
    <property type="entry name" value="matE"/>
    <property type="match status" value="1"/>
</dbReference>
<feature type="transmembrane region" description="Helical" evidence="13">
    <location>
        <begin position="163"/>
        <end position="183"/>
    </location>
</feature>
<name>A0AAE3JAF0_9FIRM</name>
<evidence type="ECO:0000256" key="7">
    <source>
        <dbReference type="ARBA" id="ARBA00022475"/>
    </source>
</evidence>
<dbReference type="PIRSF" id="PIRSF006603">
    <property type="entry name" value="DinF"/>
    <property type="match status" value="1"/>
</dbReference>
<keyword evidence="11 13" id="KW-0472">Membrane</keyword>
<organism evidence="14 15">
    <name type="scientific">Anthropogastromicrobium aceti</name>
    <dbReference type="NCBI Taxonomy" id="2981768"/>
    <lineage>
        <taxon>Bacteria</taxon>
        <taxon>Bacillati</taxon>
        <taxon>Bacillota</taxon>
        <taxon>Clostridia</taxon>
        <taxon>Lachnospirales</taxon>
        <taxon>Lachnospiraceae</taxon>
        <taxon>Anthropogastromicrobium</taxon>
    </lineage>
</organism>
<comment type="function">
    <text evidence="1">Multidrug efflux pump.</text>
</comment>
<dbReference type="Proteomes" id="UP001198200">
    <property type="component" value="Unassembled WGS sequence"/>
</dbReference>
<keyword evidence="5" id="KW-0813">Transport</keyword>
<dbReference type="InterPro" id="IPR002528">
    <property type="entry name" value="MATE_fam"/>
</dbReference>
<keyword evidence="8 13" id="KW-0812">Transmembrane</keyword>
<dbReference type="PANTHER" id="PTHR43298:SF2">
    <property type="entry name" value="FMN_FAD EXPORTER YEEO-RELATED"/>
    <property type="match status" value="1"/>
</dbReference>
<dbReference type="GO" id="GO:0005886">
    <property type="term" value="C:plasma membrane"/>
    <property type="evidence" value="ECO:0007669"/>
    <property type="project" value="UniProtKB-SubCell"/>
</dbReference>
<feature type="transmembrane region" description="Helical" evidence="13">
    <location>
        <begin position="274"/>
        <end position="301"/>
    </location>
</feature>
<keyword evidence="6" id="KW-0050">Antiport</keyword>
<evidence type="ECO:0000256" key="8">
    <source>
        <dbReference type="ARBA" id="ARBA00022692"/>
    </source>
</evidence>
<feature type="transmembrane region" description="Helical" evidence="13">
    <location>
        <begin position="321"/>
        <end position="344"/>
    </location>
</feature>
<evidence type="ECO:0000256" key="10">
    <source>
        <dbReference type="ARBA" id="ARBA00023065"/>
    </source>
</evidence>
<keyword evidence="9 13" id="KW-1133">Transmembrane helix</keyword>
<feature type="transmembrane region" description="Helical" evidence="13">
    <location>
        <begin position="195"/>
        <end position="217"/>
    </location>
</feature>
<evidence type="ECO:0000256" key="4">
    <source>
        <dbReference type="ARBA" id="ARBA00020268"/>
    </source>
</evidence>
<feature type="transmembrane region" description="Helical" evidence="13">
    <location>
        <begin position="127"/>
        <end position="151"/>
    </location>
</feature>
<accession>A0AAE3JAF0</accession>
<comment type="similarity">
    <text evidence="3">Belongs to the multi antimicrobial extrusion (MATE) (TC 2.A.66.1) family.</text>
</comment>
<feature type="transmembrane region" description="Helical" evidence="13">
    <location>
        <begin position="387"/>
        <end position="407"/>
    </location>
</feature>
<feature type="transmembrane region" description="Helical" evidence="13">
    <location>
        <begin position="12"/>
        <end position="28"/>
    </location>
</feature>
<feature type="transmembrane region" description="Helical" evidence="13">
    <location>
        <begin position="356"/>
        <end position="375"/>
    </location>
</feature>
<comment type="caution">
    <text evidence="14">The sequence shown here is derived from an EMBL/GenBank/DDBJ whole genome shotgun (WGS) entry which is preliminary data.</text>
</comment>
<evidence type="ECO:0000256" key="11">
    <source>
        <dbReference type="ARBA" id="ARBA00023136"/>
    </source>
</evidence>
<protein>
    <recommendedName>
        <fullName evidence="4">Probable multidrug resistance protein NorM</fullName>
    </recommendedName>
    <alternativeName>
        <fullName evidence="12">Multidrug-efflux transporter</fullName>
    </alternativeName>
</protein>
<evidence type="ECO:0000256" key="12">
    <source>
        <dbReference type="ARBA" id="ARBA00031636"/>
    </source>
</evidence>
<feature type="transmembrane region" description="Helical" evidence="13">
    <location>
        <begin position="48"/>
        <end position="76"/>
    </location>
</feature>
<evidence type="ECO:0000256" key="3">
    <source>
        <dbReference type="ARBA" id="ARBA00010199"/>
    </source>
</evidence>
<keyword evidence="10" id="KW-0406">Ion transport</keyword>
<sequence>MKQKKFDWGYFLKHIAIIAIPVALQNLLTTTGSMVDTIMLASIGEKAVGAVGLCAQFSSLMFSGYWGFIGGGMLFFAQYWGAKDHDGITRSYGMTLLFMTTVALVFAGLAIGVPSFIMGVYTDKPEIQAIGISYLRIVGFAYPLQVLSMAMSALLRSIERVKIPLYGGIASVIANCFFNYLFIFGKFGLPEMGAAGAAVGTVLAGVVNLLILIGFILHQRIPFVLEFSKHFRWTKESLQNYLIKCFPIICNEVLIGIGNMMINVVLGRQSEQAIAAVAVFRTMEGLVIAFFSGFSNAASILVGKEVGAGNHELAFERAKRLVYLCSAIISIACLTLLLVHNPLLHMLGLSGKSYEIGTGMLIIYSIAAIIRMGNWAQNDTYRSAGDAAFGSIMEITFMYLMVLPFVYLSNFYFHAPFLLVFAFCYIDEPIRYIIMQCHLYSGKWIRPVSDAGLATIDKFRAQHHIEVKRQKQSHNKS</sequence>
<keyword evidence="15" id="KW-1185">Reference proteome</keyword>
<dbReference type="GO" id="GO:0015297">
    <property type="term" value="F:antiporter activity"/>
    <property type="evidence" value="ECO:0007669"/>
    <property type="project" value="UniProtKB-KW"/>
</dbReference>
<evidence type="ECO:0000313" key="15">
    <source>
        <dbReference type="Proteomes" id="UP001198200"/>
    </source>
</evidence>
<feature type="transmembrane region" description="Helical" evidence="13">
    <location>
        <begin position="238"/>
        <end position="262"/>
    </location>
</feature>
<dbReference type="GO" id="GO:0042910">
    <property type="term" value="F:xenobiotic transmembrane transporter activity"/>
    <property type="evidence" value="ECO:0007669"/>
    <property type="project" value="InterPro"/>
</dbReference>
<reference evidence="14 15" key="1">
    <citation type="submission" date="2021-10" db="EMBL/GenBank/DDBJ databases">
        <title>Anaerobic single-cell dispensing facilitates the cultivation of human gut bacteria.</title>
        <authorList>
            <person name="Afrizal A."/>
        </authorList>
    </citation>
    <scope>NUCLEOTIDE SEQUENCE [LARGE SCALE GENOMIC DNA]</scope>
    <source>
        <strain evidence="14 15">CLA-AA-H224</strain>
    </source>
</reference>
<comment type="subcellular location">
    <subcellularLocation>
        <location evidence="2">Cell membrane</location>
        <topology evidence="2">Multi-pass membrane protein</topology>
    </subcellularLocation>
</comment>
<evidence type="ECO:0000256" key="6">
    <source>
        <dbReference type="ARBA" id="ARBA00022449"/>
    </source>
</evidence>
<feature type="transmembrane region" description="Helical" evidence="13">
    <location>
        <begin position="96"/>
        <end position="121"/>
    </location>
</feature>
<feature type="transmembrane region" description="Helical" evidence="13">
    <location>
        <begin position="413"/>
        <end position="434"/>
    </location>
</feature>
<evidence type="ECO:0000256" key="9">
    <source>
        <dbReference type="ARBA" id="ARBA00022989"/>
    </source>
</evidence>
<gene>
    <name evidence="14" type="ORF">LKD48_00610</name>
</gene>
<evidence type="ECO:0000256" key="13">
    <source>
        <dbReference type="SAM" id="Phobius"/>
    </source>
</evidence>
<dbReference type="GO" id="GO:0006811">
    <property type="term" value="P:monoatomic ion transport"/>
    <property type="evidence" value="ECO:0007669"/>
    <property type="project" value="UniProtKB-KW"/>
</dbReference>
<dbReference type="PANTHER" id="PTHR43298">
    <property type="entry name" value="MULTIDRUG RESISTANCE PROTEIN NORM-RELATED"/>
    <property type="match status" value="1"/>
</dbReference>
<dbReference type="InterPro" id="IPR050222">
    <property type="entry name" value="MATE_MdtK"/>
</dbReference>
<evidence type="ECO:0000256" key="5">
    <source>
        <dbReference type="ARBA" id="ARBA00022448"/>
    </source>
</evidence>
<evidence type="ECO:0000313" key="14">
    <source>
        <dbReference type="EMBL" id="MCC2220150.1"/>
    </source>
</evidence>
<dbReference type="Pfam" id="PF01554">
    <property type="entry name" value="MatE"/>
    <property type="match status" value="2"/>
</dbReference>
<dbReference type="RefSeq" id="WP_308730836.1">
    <property type="nucleotide sequence ID" value="NZ_JAJEQN010000001.1"/>
</dbReference>
<dbReference type="EMBL" id="JAJEQN010000001">
    <property type="protein sequence ID" value="MCC2220150.1"/>
    <property type="molecule type" value="Genomic_DNA"/>
</dbReference>
<dbReference type="InterPro" id="IPR048279">
    <property type="entry name" value="MdtK-like"/>
</dbReference>
<evidence type="ECO:0000256" key="2">
    <source>
        <dbReference type="ARBA" id="ARBA00004651"/>
    </source>
</evidence>
<dbReference type="AlphaFoldDB" id="A0AAE3JAF0"/>